<keyword evidence="4" id="KW-1185">Reference proteome</keyword>
<dbReference type="PANTHER" id="PTHR45774:SF3">
    <property type="entry name" value="BTB (POZ) DOMAIN-CONTAINING 2B-RELATED"/>
    <property type="match status" value="1"/>
</dbReference>
<feature type="compositionally biased region" description="Low complexity" evidence="1">
    <location>
        <begin position="19"/>
        <end position="33"/>
    </location>
</feature>
<dbReference type="PROSITE" id="PS50097">
    <property type="entry name" value="BTB"/>
    <property type="match status" value="1"/>
</dbReference>
<feature type="domain" description="BTB" evidence="2">
    <location>
        <begin position="81"/>
        <end position="154"/>
    </location>
</feature>
<dbReference type="AlphaFoldDB" id="A0A8J2L278"/>
<dbReference type="Pfam" id="PF00651">
    <property type="entry name" value="BTB"/>
    <property type="match status" value="1"/>
</dbReference>
<sequence>MIENGDGDNPSQIERMIDSTLSSTSCETSSSASESEDVQEKTRISSPATRKSFSHSSLEDFRSLPQLKQRLGHLCDKKLHSDVVFHVGPNKDVVEAHRIILCSASYIFERLFYDSTQKPLIQSGKFIFNEPAYSKESFQLFVKAMYTNEFPPELSLSLSLEIFYASKKYQIIEEQTSKVLADHVDHLDEHNLIRILNRDHLNIEEVELFQYLVKWGSAQCKRRGLKTTGKNKRQMIDHMLKYIRFTTMDSMDFTDIVVPSRILEPKEILALQSHISPVYGESRASVPYNGRPRFKPRVALRRPESLTNHIISSSHLLTQSDIHIPTNKSKLRPKAKSSRKMSIGKGQDKPPSKIR</sequence>
<dbReference type="SMART" id="SM00225">
    <property type="entry name" value="BTB"/>
    <property type="match status" value="1"/>
</dbReference>
<feature type="compositionally biased region" description="Basic and acidic residues" evidence="1">
    <location>
        <begin position="346"/>
        <end position="355"/>
    </location>
</feature>
<feature type="compositionally biased region" description="Basic residues" evidence="1">
    <location>
        <begin position="329"/>
        <end position="339"/>
    </location>
</feature>
<accession>A0A8J2L278</accession>
<dbReference type="PANTHER" id="PTHR45774">
    <property type="entry name" value="BTB/POZ DOMAIN-CONTAINING"/>
    <property type="match status" value="1"/>
</dbReference>
<comment type="caution">
    <text evidence="3">The sequence shown here is derived from an EMBL/GenBank/DDBJ whole genome shotgun (WGS) entry which is preliminary data.</text>
</comment>
<dbReference type="CDD" id="cd18186">
    <property type="entry name" value="BTB_POZ_ZBTB_KLHL-like"/>
    <property type="match status" value="1"/>
</dbReference>
<evidence type="ECO:0000313" key="4">
    <source>
        <dbReference type="Proteomes" id="UP000708208"/>
    </source>
</evidence>
<name>A0A8J2L278_9HEXA</name>
<evidence type="ECO:0000313" key="3">
    <source>
        <dbReference type="EMBL" id="CAG7824978.1"/>
    </source>
</evidence>
<dbReference type="OrthoDB" id="45365at2759"/>
<evidence type="ECO:0000256" key="1">
    <source>
        <dbReference type="SAM" id="MobiDB-lite"/>
    </source>
</evidence>
<reference evidence="3" key="1">
    <citation type="submission" date="2021-06" db="EMBL/GenBank/DDBJ databases">
        <authorList>
            <person name="Hodson N. C."/>
            <person name="Mongue J. A."/>
            <person name="Jaron S. K."/>
        </authorList>
    </citation>
    <scope>NUCLEOTIDE SEQUENCE</scope>
</reference>
<protein>
    <recommendedName>
        <fullName evidence="2">BTB domain-containing protein</fullName>
    </recommendedName>
</protein>
<feature type="region of interest" description="Disordered" evidence="1">
    <location>
        <begin position="321"/>
        <end position="355"/>
    </location>
</feature>
<feature type="region of interest" description="Disordered" evidence="1">
    <location>
        <begin position="1"/>
        <end position="51"/>
    </location>
</feature>
<dbReference type="Proteomes" id="UP000708208">
    <property type="component" value="Unassembled WGS sequence"/>
</dbReference>
<gene>
    <name evidence="3" type="ORF">AFUS01_LOCUS35107</name>
</gene>
<dbReference type="EMBL" id="CAJVCH010534552">
    <property type="protein sequence ID" value="CAG7824978.1"/>
    <property type="molecule type" value="Genomic_DNA"/>
</dbReference>
<proteinExistence type="predicted"/>
<evidence type="ECO:0000259" key="2">
    <source>
        <dbReference type="PROSITE" id="PS50097"/>
    </source>
</evidence>
<dbReference type="InterPro" id="IPR000210">
    <property type="entry name" value="BTB/POZ_dom"/>
</dbReference>
<organism evidence="3 4">
    <name type="scientific">Allacma fusca</name>
    <dbReference type="NCBI Taxonomy" id="39272"/>
    <lineage>
        <taxon>Eukaryota</taxon>
        <taxon>Metazoa</taxon>
        <taxon>Ecdysozoa</taxon>
        <taxon>Arthropoda</taxon>
        <taxon>Hexapoda</taxon>
        <taxon>Collembola</taxon>
        <taxon>Symphypleona</taxon>
        <taxon>Sminthuridae</taxon>
        <taxon>Allacma</taxon>
    </lineage>
</organism>